<reference evidence="1 2" key="1">
    <citation type="journal article" date="2021" name="Front. Microbiol.">
        <title>Comprehensive Comparative Genomics and Phenotyping of Methylobacterium Species.</title>
        <authorList>
            <person name="Alessa O."/>
            <person name="Ogura Y."/>
            <person name="Fujitani Y."/>
            <person name="Takami H."/>
            <person name="Hayashi T."/>
            <person name="Sahin N."/>
            <person name="Tani A."/>
        </authorList>
    </citation>
    <scope>NUCLEOTIDE SEQUENCE [LARGE SCALE GENOMIC DNA]</scope>
    <source>
        <strain evidence="1 2">DSM 23679</strain>
    </source>
</reference>
<accession>A0ABQ4QLH9</accession>
<proteinExistence type="predicted"/>
<keyword evidence="2" id="KW-1185">Reference proteome</keyword>
<dbReference type="Proteomes" id="UP001055117">
    <property type="component" value="Unassembled WGS sequence"/>
</dbReference>
<comment type="caution">
    <text evidence="1">The sequence shown here is derived from an EMBL/GenBank/DDBJ whole genome shotgun (WGS) entry which is preliminary data.</text>
</comment>
<name>A0ABQ4QLH9_9HYPH</name>
<evidence type="ECO:0000313" key="2">
    <source>
        <dbReference type="Proteomes" id="UP001055117"/>
    </source>
</evidence>
<sequence length="102" mass="10874">MTVDRSAGFEKRAVEGFLGVALQVALVRLGELSGGRAEEALDHYEHSLVQALRGLTGPEGAKLSTKTAVEDTIVILRRAIDRASRTIAEGEASTMRRSPIAA</sequence>
<dbReference type="EMBL" id="BPQG01000065">
    <property type="protein sequence ID" value="GJD46077.1"/>
    <property type="molecule type" value="Genomic_DNA"/>
</dbReference>
<dbReference type="RefSeq" id="WP_147752069.1">
    <property type="nucleotide sequence ID" value="NZ_BPQG01000065.1"/>
</dbReference>
<organism evidence="1 2">
    <name type="scientific">Methylobacterium cerastii</name>
    <dbReference type="NCBI Taxonomy" id="932741"/>
    <lineage>
        <taxon>Bacteria</taxon>
        <taxon>Pseudomonadati</taxon>
        <taxon>Pseudomonadota</taxon>
        <taxon>Alphaproteobacteria</taxon>
        <taxon>Hyphomicrobiales</taxon>
        <taxon>Methylobacteriaceae</taxon>
        <taxon>Methylobacterium</taxon>
    </lineage>
</organism>
<protein>
    <submittedName>
        <fullName evidence="1">Uncharacterized protein</fullName>
    </submittedName>
</protein>
<gene>
    <name evidence="1" type="ORF">AFCDBAGC_3957</name>
</gene>
<evidence type="ECO:0000313" key="1">
    <source>
        <dbReference type="EMBL" id="GJD46077.1"/>
    </source>
</evidence>